<dbReference type="Proteomes" id="UP000623129">
    <property type="component" value="Unassembled WGS sequence"/>
</dbReference>
<protein>
    <submittedName>
        <fullName evidence="4">Vesicle-associated protein 1-1-like protein</fullName>
    </submittedName>
</protein>
<evidence type="ECO:0000256" key="1">
    <source>
        <dbReference type="SAM" id="Coils"/>
    </source>
</evidence>
<organism evidence="4 5">
    <name type="scientific">Carex littledalei</name>
    <dbReference type="NCBI Taxonomy" id="544730"/>
    <lineage>
        <taxon>Eukaryota</taxon>
        <taxon>Viridiplantae</taxon>
        <taxon>Streptophyta</taxon>
        <taxon>Embryophyta</taxon>
        <taxon>Tracheophyta</taxon>
        <taxon>Spermatophyta</taxon>
        <taxon>Magnoliopsida</taxon>
        <taxon>Liliopsida</taxon>
        <taxon>Poales</taxon>
        <taxon>Cyperaceae</taxon>
        <taxon>Cyperoideae</taxon>
        <taxon>Cariceae</taxon>
        <taxon>Carex</taxon>
        <taxon>Carex subgen. Euthyceras</taxon>
    </lineage>
</organism>
<dbReference type="OrthoDB" id="264603at2759"/>
<proteinExistence type="predicted"/>
<keyword evidence="3" id="KW-1133">Transmembrane helix</keyword>
<evidence type="ECO:0000256" key="3">
    <source>
        <dbReference type="SAM" id="Phobius"/>
    </source>
</evidence>
<keyword evidence="3" id="KW-0812">Transmembrane</keyword>
<sequence length="260" mass="29185">MGQDLVEIEPRELKFPCWVSGCSEILGQLLTSLTPLPIQTHFSKESGRYIEERKLRVVLISPPNSPEHPLHHASNGNGSPNPVSPRPKYEEVPSPKDNPTVFRQESPGFTQESITFAKESPGYTKESSIFAKESPVFFKESPPVSKESRALLGDTPHLAVKDSQVGFVRPENLQFSHVSEDVENLKLKVNILESKLHEAEKMIVRMRDEGTVTVQERDTLQKEMVSLRKKAGGRTQIGFPFLFVVYMALVGMALGYFMHP</sequence>
<keyword evidence="5" id="KW-1185">Reference proteome</keyword>
<name>A0A833RJA9_9POAL</name>
<dbReference type="GO" id="GO:0005789">
    <property type="term" value="C:endoplasmic reticulum membrane"/>
    <property type="evidence" value="ECO:0007669"/>
    <property type="project" value="InterPro"/>
</dbReference>
<feature type="region of interest" description="Disordered" evidence="2">
    <location>
        <begin position="61"/>
        <end position="109"/>
    </location>
</feature>
<evidence type="ECO:0000256" key="2">
    <source>
        <dbReference type="SAM" id="MobiDB-lite"/>
    </source>
</evidence>
<dbReference type="PANTHER" id="PTHR10809:SF148">
    <property type="entry name" value="OS01G0936800 PROTEIN"/>
    <property type="match status" value="1"/>
</dbReference>
<dbReference type="GO" id="GO:0005886">
    <property type="term" value="C:plasma membrane"/>
    <property type="evidence" value="ECO:0007669"/>
    <property type="project" value="TreeGrafter"/>
</dbReference>
<dbReference type="AlphaFoldDB" id="A0A833RJA9"/>
<comment type="caution">
    <text evidence="4">The sequence shown here is derived from an EMBL/GenBank/DDBJ whole genome shotgun (WGS) entry which is preliminary data.</text>
</comment>
<keyword evidence="3" id="KW-0472">Membrane</keyword>
<dbReference type="EMBL" id="SWLB01000002">
    <property type="protein sequence ID" value="KAF3340923.1"/>
    <property type="molecule type" value="Genomic_DNA"/>
</dbReference>
<dbReference type="PANTHER" id="PTHR10809">
    <property type="entry name" value="VESICLE-ASSOCIATED MEMBRANE PROTEIN-ASSOCIATED PROTEIN"/>
    <property type="match status" value="1"/>
</dbReference>
<evidence type="ECO:0000313" key="4">
    <source>
        <dbReference type="EMBL" id="KAF3340923.1"/>
    </source>
</evidence>
<gene>
    <name evidence="4" type="ORF">FCM35_KLT09767</name>
</gene>
<evidence type="ECO:0000313" key="5">
    <source>
        <dbReference type="Proteomes" id="UP000623129"/>
    </source>
</evidence>
<dbReference type="GO" id="GO:0061817">
    <property type="term" value="P:endoplasmic reticulum-plasma membrane tethering"/>
    <property type="evidence" value="ECO:0007669"/>
    <property type="project" value="TreeGrafter"/>
</dbReference>
<reference evidence="4" key="1">
    <citation type="submission" date="2020-01" db="EMBL/GenBank/DDBJ databases">
        <title>Genome sequence of Kobresia littledalei, the first chromosome-level genome in the family Cyperaceae.</title>
        <authorList>
            <person name="Qu G."/>
        </authorList>
    </citation>
    <scope>NUCLEOTIDE SEQUENCE</scope>
    <source>
        <strain evidence="4">C.B.Clarke</strain>
        <tissue evidence="4">Leaf</tissue>
    </source>
</reference>
<feature type="transmembrane region" description="Helical" evidence="3">
    <location>
        <begin position="237"/>
        <end position="258"/>
    </location>
</feature>
<keyword evidence="1" id="KW-0175">Coiled coil</keyword>
<accession>A0A833RJA9</accession>
<feature type="coiled-coil region" evidence="1">
    <location>
        <begin position="182"/>
        <end position="209"/>
    </location>
</feature>
<dbReference type="GO" id="GO:0090158">
    <property type="term" value="P:endoplasmic reticulum membrane organization"/>
    <property type="evidence" value="ECO:0007669"/>
    <property type="project" value="TreeGrafter"/>
</dbReference>
<dbReference type="InterPro" id="IPR016763">
    <property type="entry name" value="VAP"/>
</dbReference>